<feature type="domain" description="HTH lysR-type" evidence="5">
    <location>
        <begin position="1"/>
        <end position="49"/>
    </location>
</feature>
<accession>A0A7U8GSI3</accession>
<dbReference type="Gene3D" id="1.10.10.10">
    <property type="entry name" value="Winged helix-like DNA-binding domain superfamily/Winged helix DNA-binding domain"/>
    <property type="match status" value="1"/>
</dbReference>
<dbReference type="InterPro" id="IPR036390">
    <property type="entry name" value="WH_DNA-bd_sf"/>
</dbReference>
<evidence type="ECO:0000313" key="6">
    <source>
        <dbReference type="EMBL" id="EAR61282.1"/>
    </source>
</evidence>
<evidence type="ECO:0000256" key="1">
    <source>
        <dbReference type="ARBA" id="ARBA00009437"/>
    </source>
</evidence>
<dbReference type="PANTHER" id="PTHR30537">
    <property type="entry name" value="HTH-TYPE TRANSCRIPTIONAL REGULATOR"/>
    <property type="match status" value="1"/>
</dbReference>
<evidence type="ECO:0000313" key="7">
    <source>
        <dbReference type="Proteomes" id="UP000002171"/>
    </source>
</evidence>
<keyword evidence="3" id="KW-0238">DNA-binding</keyword>
<proteinExistence type="inferred from homology"/>
<dbReference type="Proteomes" id="UP000002171">
    <property type="component" value="Unassembled WGS sequence"/>
</dbReference>
<evidence type="ECO:0000256" key="2">
    <source>
        <dbReference type="ARBA" id="ARBA00023015"/>
    </source>
</evidence>
<evidence type="ECO:0000256" key="4">
    <source>
        <dbReference type="ARBA" id="ARBA00023163"/>
    </source>
</evidence>
<dbReference type="InterPro" id="IPR036388">
    <property type="entry name" value="WH-like_DNA-bd_sf"/>
</dbReference>
<dbReference type="FunFam" id="3.40.190.290:FF:000001">
    <property type="entry name" value="Transcriptional regulator, LysR family"/>
    <property type="match status" value="1"/>
</dbReference>
<protein>
    <submittedName>
        <fullName evidence="6">Transcriptional regulator, LysR family protein</fullName>
    </submittedName>
</protein>
<keyword evidence="7" id="KW-1185">Reference proteome</keyword>
<dbReference type="Pfam" id="PF00126">
    <property type="entry name" value="HTH_1"/>
    <property type="match status" value="1"/>
</dbReference>
<comment type="similarity">
    <text evidence="1">Belongs to the LysR transcriptional regulatory family.</text>
</comment>
<keyword evidence="4" id="KW-0804">Transcription</keyword>
<dbReference type="SUPFAM" id="SSF53850">
    <property type="entry name" value="Periplasmic binding protein-like II"/>
    <property type="match status" value="1"/>
</dbReference>
<dbReference type="PANTHER" id="PTHR30537:SF10">
    <property type="entry name" value="TRANSCRIPTIONAL REGULATOR-RELATED"/>
    <property type="match status" value="1"/>
</dbReference>
<dbReference type="EMBL" id="AAOW01000009">
    <property type="protein sequence ID" value="EAR61282.1"/>
    <property type="molecule type" value="Genomic_DNA"/>
</dbReference>
<dbReference type="GO" id="GO:0043565">
    <property type="term" value="F:sequence-specific DNA binding"/>
    <property type="evidence" value="ECO:0007669"/>
    <property type="project" value="TreeGrafter"/>
</dbReference>
<dbReference type="InterPro" id="IPR005119">
    <property type="entry name" value="LysR_subst-bd"/>
</dbReference>
<gene>
    <name evidence="6" type="ORF">MED92_11164</name>
</gene>
<dbReference type="GO" id="GO:0006351">
    <property type="term" value="P:DNA-templated transcription"/>
    <property type="evidence" value="ECO:0007669"/>
    <property type="project" value="TreeGrafter"/>
</dbReference>
<dbReference type="Gene3D" id="3.40.190.290">
    <property type="match status" value="1"/>
</dbReference>
<evidence type="ECO:0000256" key="3">
    <source>
        <dbReference type="ARBA" id="ARBA00023125"/>
    </source>
</evidence>
<dbReference type="GO" id="GO:0003700">
    <property type="term" value="F:DNA-binding transcription factor activity"/>
    <property type="evidence" value="ECO:0007669"/>
    <property type="project" value="InterPro"/>
</dbReference>
<comment type="caution">
    <text evidence="6">The sequence shown here is derived from an EMBL/GenBank/DDBJ whole genome shotgun (WGS) entry which is preliminary data.</text>
</comment>
<dbReference type="Pfam" id="PF03466">
    <property type="entry name" value="LysR_substrate"/>
    <property type="match status" value="1"/>
</dbReference>
<sequence>MAVAETSSFTSAAKLLGISTAQVSRQISELEDRLAVKLFYRTTRKVTITEAGQVYYHHCKPLIEGLEEAERAITQHQTVPKGKLRMTAPTTFGESKIAPLVSEFIAKYPALEVEIHFTNQKVDLVKEGYDLAIRLGKLEDSSMMAKRLASRKLQVCGSPDYLAKHGTPHLIQELDKHNCLLGTLEFWRFQESGQERNIRVKGNIRFNSGLALTDAALKGLGLVQLPDYYIQQHFKTGCLIPVLNTFQPEDEGIWALYPNNRFLSPKVRMLIEYLAENVLELLNS</sequence>
<dbReference type="InterPro" id="IPR058163">
    <property type="entry name" value="LysR-type_TF_proteobact-type"/>
</dbReference>
<dbReference type="FunFam" id="1.10.10.10:FF:000001">
    <property type="entry name" value="LysR family transcriptional regulator"/>
    <property type="match status" value="1"/>
</dbReference>
<dbReference type="InterPro" id="IPR000847">
    <property type="entry name" value="LysR_HTH_N"/>
</dbReference>
<keyword evidence="2" id="KW-0805">Transcription regulation</keyword>
<dbReference type="PROSITE" id="PS50931">
    <property type="entry name" value="HTH_LYSR"/>
    <property type="match status" value="1"/>
</dbReference>
<evidence type="ECO:0000259" key="5">
    <source>
        <dbReference type="PROSITE" id="PS50931"/>
    </source>
</evidence>
<reference evidence="6 7" key="1">
    <citation type="submission" date="2006-02" db="EMBL/GenBank/DDBJ databases">
        <authorList>
            <person name="Pinhassi J."/>
            <person name="Pedros-Alio C."/>
            <person name="Ferriera S."/>
            <person name="Johnson J."/>
            <person name="Kravitz S."/>
            <person name="Halpern A."/>
            <person name="Remington K."/>
            <person name="Beeson K."/>
            <person name="Tran B."/>
            <person name="Rogers Y.-H."/>
            <person name="Friedman R."/>
            <person name="Venter J.C."/>
        </authorList>
    </citation>
    <scope>NUCLEOTIDE SEQUENCE [LARGE SCALE GENOMIC DNA]</scope>
    <source>
        <strain evidence="6 7">MED92</strain>
    </source>
</reference>
<dbReference type="AlphaFoldDB" id="A0A7U8GSI3"/>
<dbReference type="SUPFAM" id="SSF46785">
    <property type="entry name" value="Winged helix' DNA-binding domain"/>
    <property type="match status" value="1"/>
</dbReference>
<name>A0A7U8GSI3_NEPCE</name>
<organism evidence="6 7">
    <name type="scientific">Neptuniibacter caesariensis</name>
    <dbReference type="NCBI Taxonomy" id="207954"/>
    <lineage>
        <taxon>Bacteria</taxon>
        <taxon>Pseudomonadati</taxon>
        <taxon>Pseudomonadota</taxon>
        <taxon>Gammaproteobacteria</taxon>
        <taxon>Oceanospirillales</taxon>
        <taxon>Oceanospirillaceae</taxon>
        <taxon>Neptuniibacter</taxon>
    </lineage>
</organism>